<dbReference type="Pfam" id="PF05770">
    <property type="entry name" value="Ins134_P3_kin"/>
    <property type="match status" value="1"/>
</dbReference>
<organism evidence="12 13">
    <name type="scientific">Cinnamomum micranthum f. kanehirae</name>
    <dbReference type="NCBI Taxonomy" id="337451"/>
    <lineage>
        <taxon>Eukaryota</taxon>
        <taxon>Viridiplantae</taxon>
        <taxon>Streptophyta</taxon>
        <taxon>Embryophyta</taxon>
        <taxon>Tracheophyta</taxon>
        <taxon>Spermatophyta</taxon>
        <taxon>Magnoliopsida</taxon>
        <taxon>Magnoliidae</taxon>
        <taxon>Laurales</taxon>
        <taxon>Lauraceae</taxon>
        <taxon>Cinnamomum</taxon>
    </lineage>
</organism>
<protein>
    <recommendedName>
        <fullName evidence="4">inositol-1,3,4-trisphosphate 5/6-kinase</fullName>
        <ecNumber evidence="4">2.7.1.159</ecNumber>
    </recommendedName>
</protein>
<evidence type="ECO:0000256" key="6">
    <source>
        <dbReference type="ARBA" id="ARBA00022723"/>
    </source>
</evidence>
<keyword evidence="13" id="KW-1185">Reference proteome</keyword>
<dbReference type="PANTHER" id="PTHR14217">
    <property type="entry name" value="INOSITOL-TETRAKISPHOSPHATE 1-KINASE"/>
    <property type="match status" value="1"/>
</dbReference>
<evidence type="ECO:0000256" key="4">
    <source>
        <dbReference type="ARBA" id="ARBA00012017"/>
    </source>
</evidence>
<comment type="subunit">
    <text evidence="3">Monomer.</text>
</comment>
<evidence type="ECO:0000256" key="2">
    <source>
        <dbReference type="ARBA" id="ARBA00009601"/>
    </source>
</evidence>
<feature type="domain" description="Inositol 1,3,4-trisphosphate 5/6-kinase ATP-grasp" evidence="11">
    <location>
        <begin position="287"/>
        <end position="473"/>
    </location>
</feature>
<gene>
    <name evidence="12" type="ORF">CKAN_01237600</name>
</gene>
<evidence type="ECO:0000256" key="3">
    <source>
        <dbReference type="ARBA" id="ARBA00011245"/>
    </source>
</evidence>
<dbReference type="GO" id="GO:0005524">
    <property type="term" value="F:ATP binding"/>
    <property type="evidence" value="ECO:0007669"/>
    <property type="project" value="UniProtKB-KW"/>
</dbReference>
<dbReference type="GO" id="GO:0032957">
    <property type="term" value="P:inositol trisphosphate metabolic process"/>
    <property type="evidence" value="ECO:0007669"/>
    <property type="project" value="InterPro"/>
</dbReference>
<dbReference type="OrthoDB" id="25308at2759"/>
<evidence type="ECO:0000256" key="8">
    <source>
        <dbReference type="ARBA" id="ARBA00022777"/>
    </source>
</evidence>
<evidence type="ECO:0000256" key="1">
    <source>
        <dbReference type="ARBA" id="ARBA00001946"/>
    </source>
</evidence>
<dbReference type="AlphaFoldDB" id="A0A443NYR3"/>
<dbReference type="InterPro" id="IPR008656">
    <property type="entry name" value="Inositol_tetrakis-P_1-kinase"/>
</dbReference>
<evidence type="ECO:0000256" key="10">
    <source>
        <dbReference type="ARBA" id="ARBA00022842"/>
    </source>
</evidence>
<dbReference type="Proteomes" id="UP000283530">
    <property type="component" value="Unassembled WGS sequence"/>
</dbReference>
<dbReference type="GO" id="GO:0052725">
    <property type="term" value="F:inositol-1,3,4-trisphosphate 6-kinase activity"/>
    <property type="evidence" value="ECO:0007669"/>
    <property type="project" value="InterPro"/>
</dbReference>
<comment type="caution">
    <text evidence="12">The sequence shown here is derived from an EMBL/GenBank/DDBJ whole genome shotgun (WGS) entry which is preliminary data.</text>
</comment>
<keyword evidence="9" id="KW-0067">ATP-binding</keyword>
<keyword evidence="8 12" id="KW-0418">Kinase</keyword>
<accession>A0A443NYR3</accession>
<evidence type="ECO:0000313" key="12">
    <source>
        <dbReference type="EMBL" id="RWR83616.1"/>
    </source>
</evidence>
<keyword evidence="5" id="KW-0808">Transferase</keyword>
<dbReference type="PANTHER" id="PTHR14217:SF1">
    <property type="entry name" value="INOSITOL-TETRAKISPHOSPHATE 1-KINASE"/>
    <property type="match status" value="1"/>
</dbReference>
<keyword evidence="6" id="KW-0479">Metal-binding</keyword>
<comment type="cofactor">
    <cofactor evidence="1">
        <name>Mg(2+)</name>
        <dbReference type="ChEBI" id="CHEBI:18420"/>
    </cofactor>
</comment>
<dbReference type="Gene3D" id="3.30.470.20">
    <property type="entry name" value="ATP-grasp fold, B domain"/>
    <property type="match status" value="1"/>
</dbReference>
<evidence type="ECO:0000256" key="7">
    <source>
        <dbReference type="ARBA" id="ARBA00022741"/>
    </source>
</evidence>
<dbReference type="GO" id="GO:0000287">
    <property type="term" value="F:magnesium ion binding"/>
    <property type="evidence" value="ECO:0007669"/>
    <property type="project" value="InterPro"/>
</dbReference>
<keyword evidence="10" id="KW-0460">Magnesium</keyword>
<dbReference type="STRING" id="337451.A0A443NYR3"/>
<dbReference type="GO" id="GO:0052726">
    <property type="term" value="F:inositol-1,3,4-trisphosphate 5-kinase activity"/>
    <property type="evidence" value="ECO:0007669"/>
    <property type="project" value="InterPro"/>
</dbReference>
<evidence type="ECO:0000313" key="13">
    <source>
        <dbReference type="Proteomes" id="UP000283530"/>
    </source>
</evidence>
<dbReference type="GO" id="GO:0005737">
    <property type="term" value="C:cytoplasm"/>
    <property type="evidence" value="ECO:0007669"/>
    <property type="project" value="TreeGrafter"/>
</dbReference>
<dbReference type="SUPFAM" id="SSF56059">
    <property type="entry name" value="Glutathione synthetase ATP-binding domain-like"/>
    <property type="match status" value="1"/>
</dbReference>
<name>A0A443NYR3_9MAGN</name>
<evidence type="ECO:0000259" key="11">
    <source>
        <dbReference type="Pfam" id="PF05770"/>
    </source>
</evidence>
<dbReference type="FunFam" id="3.30.470.20:FF:000047">
    <property type="entry name" value="Inositol-tetrakisphosphate 1-kinase 4"/>
    <property type="match status" value="1"/>
</dbReference>
<sequence length="494" mass="55777">MAMVRGVLLDESLLFAEDAARNVYFLPGAEALLRRLQYSKLHVGISYGEGLSSQKVAFLTRMAALHSSDCVLLNTSCVGDAFYRMLPCWGSAGESCFYVTSEKDKGLSVRLRTQGWKIVILSIQDGPADNNKEAVFIDRLEELYVTLCHFSKMAFHDKMIVTIGYVMKPSREEDFAKRGAFPMYPTPNGLMFVPLRFDLPLASQIEEVDVILHKATDEIISIDPGSFSDLSKGISYSRGMQELQRYMWNHPNCCIVDPLDNIYPLLDRLRIQQILIGLEDIYSETRCRIRAPHFLKVDSFHDLHLAERLLEAKLLFPNIVKPQVACGVADAHSMAIVFKAEDFKNLSVPLPAIIQEYIDHGSLLFKFYVLGDKIFHAVKKSMPNSCFLLSSSEKNGFKPITFDSLKSLPTDKDMHLNTNEQPLDVGLVTDAANWLRKILNLTIFGFDVVVQEGSRDHVIVDVNFLPSFKEIPDDVAVPAFWDAIKSSYESWKVK</sequence>
<comment type="similarity">
    <text evidence="2">Belongs to the ITPK1 family.</text>
</comment>
<dbReference type="GO" id="GO:0047325">
    <property type="term" value="F:inositol-3,4,5,6-tetrakisphosphate 1-kinase activity"/>
    <property type="evidence" value="ECO:0007669"/>
    <property type="project" value="InterPro"/>
</dbReference>
<keyword evidence="7" id="KW-0547">Nucleotide-binding</keyword>
<dbReference type="InterPro" id="IPR040464">
    <property type="entry name" value="InsP(3)kin_ATP-grasp"/>
</dbReference>
<proteinExistence type="inferred from homology"/>
<dbReference type="EMBL" id="QPKB01000004">
    <property type="protein sequence ID" value="RWR83616.1"/>
    <property type="molecule type" value="Genomic_DNA"/>
</dbReference>
<reference evidence="12 13" key="1">
    <citation type="journal article" date="2019" name="Nat. Plants">
        <title>Stout camphor tree genome fills gaps in understanding of flowering plant genome evolution.</title>
        <authorList>
            <person name="Chaw S.M."/>
            <person name="Liu Y.C."/>
            <person name="Wu Y.W."/>
            <person name="Wang H.Y."/>
            <person name="Lin C.I."/>
            <person name="Wu C.S."/>
            <person name="Ke H.M."/>
            <person name="Chang L.Y."/>
            <person name="Hsu C.Y."/>
            <person name="Yang H.T."/>
            <person name="Sudianto E."/>
            <person name="Hsu M.H."/>
            <person name="Wu K.P."/>
            <person name="Wang L.N."/>
            <person name="Leebens-Mack J.H."/>
            <person name="Tsai I.J."/>
        </authorList>
    </citation>
    <scope>NUCLEOTIDE SEQUENCE [LARGE SCALE GENOMIC DNA]</scope>
    <source>
        <strain evidence="13">cv. Chaw 1501</strain>
        <tissue evidence="12">Young leaves</tissue>
    </source>
</reference>
<evidence type="ECO:0000256" key="9">
    <source>
        <dbReference type="ARBA" id="ARBA00022840"/>
    </source>
</evidence>
<dbReference type="EC" id="2.7.1.159" evidence="4"/>
<evidence type="ECO:0000256" key="5">
    <source>
        <dbReference type="ARBA" id="ARBA00022679"/>
    </source>
</evidence>
<dbReference type="PIRSF" id="PIRSF038163">
    <property type="entry name" value="ITPK_uncN"/>
    <property type="match status" value="1"/>
</dbReference>